<protein>
    <submittedName>
        <fullName evidence="2">Uncharacterized protein</fullName>
    </submittedName>
</protein>
<dbReference type="EMBL" id="BGZK01000817">
    <property type="protein sequence ID" value="GBP61558.1"/>
    <property type="molecule type" value="Genomic_DNA"/>
</dbReference>
<evidence type="ECO:0000256" key="1">
    <source>
        <dbReference type="SAM" id="MobiDB-lite"/>
    </source>
</evidence>
<gene>
    <name evidence="2" type="ORF">EVAR_46419_1</name>
</gene>
<dbReference type="AlphaFoldDB" id="A0A4C1XDP9"/>
<accession>A0A4C1XDP9</accession>
<dbReference type="Proteomes" id="UP000299102">
    <property type="component" value="Unassembled WGS sequence"/>
</dbReference>
<proteinExistence type="predicted"/>
<evidence type="ECO:0000313" key="2">
    <source>
        <dbReference type="EMBL" id="GBP61558.1"/>
    </source>
</evidence>
<sequence>MEDITTNYKSYWQEAKTLKSEFVPALKNPDNTLAFEDQEKAECLANKIERRCSHTSPPHDPLHTSRIEEEYDEEKSENLCVLETNQLNRRASECESEGECAIITDCVTTAVQDFDIVATYSAVSFVLYRVTAIRANVLFYSEEEQEEQEEEEEEEENRKYYFDTDLCFST</sequence>
<organism evidence="2 3">
    <name type="scientific">Eumeta variegata</name>
    <name type="common">Bagworm moth</name>
    <name type="synonym">Eumeta japonica</name>
    <dbReference type="NCBI Taxonomy" id="151549"/>
    <lineage>
        <taxon>Eukaryota</taxon>
        <taxon>Metazoa</taxon>
        <taxon>Ecdysozoa</taxon>
        <taxon>Arthropoda</taxon>
        <taxon>Hexapoda</taxon>
        <taxon>Insecta</taxon>
        <taxon>Pterygota</taxon>
        <taxon>Neoptera</taxon>
        <taxon>Endopterygota</taxon>
        <taxon>Lepidoptera</taxon>
        <taxon>Glossata</taxon>
        <taxon>Ditrysia</taxon>
        <taxon>Tineoidea</taxon>
        <taxon>Psychidae</taxon>
        <taxon>Oiketicinae</taxon>
        <taxon>Eumeta</taxon>
    </lineage>
</organism>
<feature type="region of interest" description="Disordered" evidence="1">
    <location>
        <begin position="143"/>
        <end position="170"/>
    </location>
</feature>
<name>A0A4C1XDP9_EUMVA</name>
<keyword evidence="3" id="KW-1185">Reference proteome</keyword>
<reference evidence="2 3" key="1">
    <citation type="journal article" date="2019" name="Commun. Biol.">
        <title>The bagworm genome reveals a unique fibroin gene that provides high tensile strength.</title>
        <authorList>
            <person name="Kono N."/>
            <person name="Nakamura H."/>
            <person name="Ohtoshi R."/>
            <person name="Tomita M."/>
            <person name="Numata K."/>
            <person name="Arakawa K."/>
        </authorList>
    </citation>
    <scope>NUCLEOTIDE SEQUENCE [LARGE SCALE GENOMIC DNA]</scope>
</reference>
<comment type="caution">
    <text evidence="2">The sequence shown here is derived from an EMBL/GenBank/DDBJ whole genome shotgun (WGS) entry which is preliminary data.</text>
</comment>
<feature type="compositionally biased region" description="Acidic residues" evidence="1">
    <location>
        <begin position="143"/>
        <end position="155"/>
    </location>
</feature>
<evidence type="ECO:0000313" key="3">
    <source>
        <dbReference type="Proteomes" id="UP000299102"/>
    </source>
</evidence>
<dbReference type="OrthoDB" id="7487383at2759"/>